<dbReference type="InterPro" id="IPR058240">
    <property type="entry name" value="rSAM_sf"/>
</dbReference>
<dbReference type="EMBL" id="CP003360">
    <property type="protein sequence ID" value="AFM22983.1"/>
    <property type="molecule type" value="Genomic_DNA"/>
</dbReference>
<dbReference type="InterPro" id="IPR006638">
    <property type="entry name" value="Elp3/MiaA/NifB-like_rSAM"/>
</dbReference>
<dbReference type="OrthoDB" id="5420460at2"/>
<name>I4C092_DESTA</name>
<reference evidence="8" key="1">
    <citation type="submission" date="2012-06" db="EMBL/GenBank/DDBJ databases">
        <title>Complete sequence of chromosome of Desulfomonile tiedjei DSM 6799.</title>
        <authorList>
            <person name="Lucas S."/>
            <person name="Copeland A."/>
            <person name="Lapidus A."/>
            <person name="Glavina del Rio T."/>
            <person name="Dalin E."/>
            <person name="Tice H."/>
            <person name="Bruce D."/>
            <person name="Goodwin L."/>
            <person name="Pitluck S."/>
            <person name="Peters L."/>
            <person name="Ovchinnikova G."/>
            <person name="Zeytun A."/>
            <person name="Lu M."/>
            <person name="Kyrpides N."/>
            <person name="Mavromatis K."/>
            <person name="Ivanova N."/>
            <person name="Brettin T."/>
            <person name="Detter J.C."/>
            <person name="Han C."/>
            <person name="Larimer F."/>
            <person name="Land M."/>
            <person name="Hauser L."/>
            <person name="Markowitz V."/>
            <person name="Cheng J.-F."/>
            <person name="Hugenholtz P."/>
            <person name="Woyke T."/>
            <person name="Wu D."/>
            <person name="Spring S."/>
            <person name="Schroeder M."/>
            <person name="Brambilla E."/>
            <person name="Klenk H.-P."/>
            <person name="Eisen J.A."/>
        </authorList>
    </citation>
    <scope>NUCLEOTIDE SEQUENCE [LARGE SCALE GENOMIC DNA]</scope>
    <source>
        <strain evidence="8">ATCC 49306 / DSM 6799 / DCB-1</strain>
    </source>
</reference>
<dbReference type="PANTHER" id="PTHR43288:SF2">
    <property type="entry name" value="RADICAL SAM CORE DOMAIN-CONTAINING PROTEIN"/>
    <property type="match status" value="1"/>
</dbReference>
<keyword evidence="8" id="KW-1185">Reference proteome</keyword>
<evidence type="ECO:0000259" key="6">
    <source>
        <dbReference type="PROSITE" id="PS51918"/>
    </source>
</evidence>
<dbReference type="InterPro" id="IPR007197">
    <property type="entry name" value="rSAM"/>
</dbReference>
<dbReference type="SFLD" id="SFLDS00029">
    <property type="entry name" value="Radical_SAM"/>
    <property type="match status" value="1"/>
</dbReference>
<protein>
    <submittedName>
        <fullName evidence="7">Biotin synthetase-like uncharacterized protein</fullName>
    </submittedName>
</protein>
<evidence type="ECO:0000256" key="5">
    <source>
        <dbReference type="ARBA" id="ARBA00023014"/>
    </source>
</evidence>
<dbReference type="AlphaFoldDB" id="I4C092"/>
<dbReference type="KEGG" id="dti:Desti_0237"/>
<organism evidence="7 8">
    <name type="scientific">Desulfomonile tiedjei (strain ATCC 49306 / DSM 6799 / DCB-1)</name>
    <dbReference type="NCBI Taxonomy" id="706587"/>
    <lineage>
        <taxon>Bacteria</taxon>
        <taxon>Pseudomonadati</taxon>
        <taxon>Thermodesulfobacteriota</taxon>
        <taxon>Desulfomonilia</taxon>
        <taxon>Desulfomonilales</taxon>
        <taxon>Desulfomonilaceae</taxon>
        <taxon>Desulfomonile</taxon>
    </lineage>
</organism>
<keyword evidence="3" id="KW-0479">Metal-binding</keyword>
<dbReference type="Proteomes" id="UP000006055">
    <property type="component" value="Chromosome"/>
</dbReference>
<dbReference type="Gene3D" id="3.20.20.70">
    <property type="entry name" value="Aldolase class I"/>
    <property type="match status" value="1"/>
</dbReference>
<evidence type="ECO:0000313" key="7">
    <source>
        <dbReference type="EMBL" id="AFM22983.1"/>
    </source>
</evidence>
<comment type="cofactor">
    <cofactor evidence="1">
        <name>[4Fe-4S] cluster</name>
        <dbReference type="ChEBI" id="CHEBI:49883"/>
    </cofactor>
</comment>
<evidence type="ECO:0000256" key="1">
    <source>
        <dbReference type="ARBA" id="ARBA00001966"/>
    </source>
</evidence>
<feature type="domain" description="Radical SAM core" evidence="6">
    <location>
        <begin position="50"/>
        <end position="273"/>
    </location>
</feature>
<evidence type="ECO:0000256" key="2">
    <source>
        <dbReference type="ARBA" id="ARBA00022691"/>
    </source>
</evidence>
<dbReference type="InterPro" id="IPR013785">
    <property type="entry name" value="Aldolase_TIM"/>
</dbReference>
<evidence type="ECO:0000256" key="4">
    <source>
        <dbReference type="ARBA" id="ARBA00023004"/>
    </source>
</evidence>
<dbReference type="STRING" id="706587.Desti_0237"/>
<dbReference type="eggNOG" id="COG1856">
    <property type="taxonomic scope" value="Bacteria"/>
</dbReference>
<dbReference type="PROSITE" id="PS51918">
    <property type="entry name" value="RADICAL_SAM"/>
    <property type="match status" value="1"/>
</dbReference>
<dbReference type="HOGENOM" id="CLU_067819_1_0_7"/>
<dbReference type="SFLD" id="SFLDG01113">
    <property type="entry name" value="Uncharacterised_Radical_SAM_Su"/>
    <property type="match status" value="1"/>
</dbReference>
<dbReference type="SMART" id="SM00729">
    <property type="entry name" value="Elp3"/>
    <property type="match status" value="1"/>
</dbReference>
<dbReference type="GO" id="GO:0051536">
    <property type="term" value="F:iron-sulfur cluster binding"/>
    <property type="evidence" value="ECO:0007669"/>
    <property type="project" value="UniProtKB-KW"/>
</dbReference>
<evidence type="ECO:0000313" key="8">
    <source>
        <dbReference type="Proteomes" id="UP000006055"/>
    </source>
</evidence>
<keyword evidence="4" id="KW-0408">Iron</keyword>
<dbReference type="GO" id="GO:0046872">
    <property type="term" value="F:metal ion binding"/>
    <property type="evidence" value="ECO:0007669"/>
    <property type="project" value="UniProtKB-KW"/>
</dbReference>
<dbReference type="PANTHER" id="PTHR43288">
    <property type="entry name" value="BIOTIN SYNTHASE-RELATED PROTEIN, RADICAL SAM SUPERFAMILY"/>
    <property type="match status" value="1"/>
</dbReference>
<evidence type="ECO:0000256" key="3">
    <source>
        <dbReference type="ARBA" id="ARBA00022723"/>
    </source>
</evidence>
<proteinExistence type="predicted"/>
<dbReference type="SUPFAM" id="SSF102114">
    <property type="entry name" value="Radical SAM enzymes"/>
    <property type="match status" value="1"/>
</dbReference>
<keyword evidence="5" id="KW-0411">Iron-sulfur</keyword>
<sequence>MFRTIVSGRVMQTELNPDQRDLLRAAWDLSRAAHGYSLSVHVPGMFVVNGRRGRYRAVSITGGTCDLGCEHCKGFLLRTMAHASTPESLVEYGRAAFARGDHGILVTGGCDSLGRLPWREFIPAISRLKRETDLVITVHAGQVDTDTAVALKQSRVDQALVDVIGDDGTVREVYHLDDGVRTIRKTMDALAFAGLEIVPHILYGLHYGAKRGEDRALEMLRDYPLSKYVLVVIMPSSETPMKFVEPPAPLEVALFLAKARLELPLLQASLGCARPRGKYRKTLDVLAVAAGINSLALPSEQGLREAESRGLEICYSETCCSLGTYISGDRFQ</sequence>
<keyword evidence="2" id="KW-0949">S-adenosyl-L-methionine</keyword>
<dbReference type="RefSeq" id="WP_014808142.1">
    <property type="nucleotide sequence ID" value="NC_018025.1"/>
</dbReference>
<dbReference type="CDD" id="cd01335">
    <property type="entry name" value="Radical_SAM"/>
    <property type="match status" value="1"/>
</dbReference>
<dbReference type="GO" id="GO:0003824">
    <property type="term" value="F:catalytic activity"/>
    <property type="evidence" value="ECO:0007669"/>
    <property type="project" value="InterPro"/>
</dbReference>
<gene>
    <name evidence="7" type="ordered locus">Desti_0237</name>
</gene>
<accession>I4C092</accession>